<gene>
    <name evidence="2" type="ORF">FGADI_9526</name>
</gene>
<feature type="compositionally biased region" description="Basic and acidic residues" evidence="1">
    <location>
        <begin position="176"/>
        <end position="186"/>
    </location>
</feature>
<organism evidence="2 3">
    <name type="scientific">Fusarium gaditjirri</name>
    <dbReference type="NCBI Taxonomy" id="282569"/>
    <lineage>
        <taxon>Eukaryota</taxon>
        <taxon>Fungi</taxon>
        <taxon>Dikarya</taxon>
        <taxon>Ascomycota</taxon>
        <taxon>Pezizomycotina</taxon>
        <taxon>Sordariomycetes</taxon>
        <taxon>Hypocreomycetidae</taxon>
        <taxon>Hypocreales</taxon>
        <taxon>Nectriaceae</taxon>
        <taxon>Fusarium</taxon>
        <taxon>Fusarium nisikadoi species complex</taxon>
    </lineage>
</organism>
<keyword evidence="3" id="KW-1185">Reference proteome</keyword>
<proteinExistence type="predicted"/>
<feature type="compositionally biased region" description="Basic residues" evidence="1">
    <location>
        <begin position="65"/>
        <end position="84"/>
    </location>
</feature>
<feature type="compositionally biased region" description="Acidic residues" evidence="1">
    <location>
        <begin position="1"/>
        <end position="11"/>
    </location>
</feature>
<sequence>MSEFNDDEISEDPNPFSNVPPPPGPLGPYPFITVPTPSGPSGPSGPQTSIYADFTQTPDSAQGQRPKRGPLKRKRASGQRRRRATVTEETEPLEDTPSVKRVQADHDSLPTPAETPSTVNASHPDAPSLQRSSSPLSPPSWLEDMQQPPTPERQPSTPPRYTTPPSFSTPSLQRSPQRDRPEHENDTPGPSQEPAVAPPAIITLREIGTALMNRLERTHERDRKKLIQLVIASSQGERSCSAYSLCLYRRNLVVAMNEPYWIKVNWPQIATGEGAGRPAELYHVICWESMIYTDTLLQKKLFPKMVETERGDSRKVGLMARQWLECSGHVFPDKMMAMLDEVKINLKPGEDIAKVWRLKCEREVLHLADRTFALSAIIMLGDTYV</sequence>
<feature type="compositionally biased region" description="Pro residues" evidence="1">
    <location>
        <begin position="18"/>
        <end position="28"/>
    </location>
</feature>
<evidence type="ECO:0000313" key="3">
    <source>
        <dbReference type="Proteomes" id="UP000604273"/>
    </source>
</evidence>
<feature type="compositionally biased region" description="Polar residues" evidence="1">
    <location>
        <begin position="47"/>
        <end position="63"/>
    </location>
</feature>
<evidence type="ECO:0000256" key="1">
    <source>
        <dbReference type="SAM" id="MobiDB-lite"/>
    </source>
</evidence>
<evidence type="ECO:0000313" key="2">
    <source>
        <dbReference type="EMBL" id="KAF4948622.1"/>
    </source>
</evidence>
<feature type="compositionally biased region" description="Pro residues" evidence="1">
    <location>
        <begin position="148"/>
        <end position="162"/>
    </location>
</feature>
<dbReference type="EMBL" id="JABFAI010000257">
    <property type="protein sequence ID" value="KAF4948622.1"/>
    <property type="molecule type" value="Genomic_DNA"/>
</dbReference>
<reference evidence="2" key="1">
    <citation type="journal article" date="2020" name="BMC Genomics">
        <title>Correction to: Identification and distribution of gene clusters required for synthesis of sphingolipid metabolism inhibitors in diverse species of the filamentous fungus Fusarium.</title>
        <authorList>
            <person name="Kim H.S."/>
            <person name="Lohmar J.M."/>
            <person name="Busman M."/>
            <person name="Brown D.W."/>
            <person name="Naumann T.A."/>
            <person name="Divon H.H."/>
            <person name="Lysoe E."/>
            <person name="Uhlig S."/>
            <person name="Proctor R.H."/>
        </authorList>
    </citation>
    <scope>NUCLEOTIDE SEQUENCE</scope>
    <source>
        <strain evidence="2">NRRL 45417</strain>
    </source>
</reference>
<name>A0A8H4SZG1_9HYPO</name>
<reference evidence="2" key="2">
    <citation type="submission" date="2020-05" db="EMBL/GenBank/DDBJ databases">
        <authorList>
            <person name="Kim H.-S."/>
            <person name="Proctor R.H."/>
            <person name="Brown D.W."/>
        </authorList>
    </citation>
    <scope>NUCLEOTIDE SEQUENCE</scope>
    <source>
        <strain evidence="2">NRRL 45417</strain>
    </source>
</reference>
<comment type="caution">
    <text evidence="2">The sequence shown here is derived from an EMBL/GenBank/DDBJ whole genome shotgun (WGS) entry which is preliminary data.</text>
</comment>
<feature type="region of interest" description="Disordered" evidence="1">
    <location>
        <begin position="1"/>
        <end position="199"/>
    </location>
</feature>
<dbReference type="Proteomes" id="UP000604273">
    <property type="component" value="Unassembled WGS sequence"/>
</dbReference>
<protein>
    <submittedName>
        <fullName evidence="2">Uncharacterized protein</fullName>
    </submittedName>
</protein>
<dbReference type="AlphaFoldDB" id="A0A8H4SZG1"/>
<accession>A0A8H4SZG1</accession>
<dbReference type="OrthoDB" id="5106852at2759"/>